<dbReference type="InterPro" id="IPR008271">
    <property type="entry name" value="Ser/Thr_kinase_AS"/>
</dbReference>
<dbReference type="GO" id="GO:0032933">
    <property type="term" value="P:SREBP signaling pathway"/>
    <property type="evidence" value="ECO:0007669"/>
    <property type="project" value="EnsemblFungi"/>
</dbReference>
<name>A0A1L0B122_9ASCO</name>
<evidence type="ECO:0000313" key="14">
    <source>
        <dbReference type="EMBL" id="SGZ39492.1"/>
    </source>
</evidence>
<feature type="region of interest" description="Disordered" evidence="12">
    <location>
        <begin position="367"/>
        <end position="394"/>
    </location>
</feature>
<evidence type="ECO:0000259" key="13">
    <source>
        <dbReference type="PROSITE" id="PS50011"/>
    </source>
</evidence>
<dbReference type="GO" id="GO:2000222">
    <property type="term" value="P:positive regulation of pseudohyphal growth"/>
    <property type="evidence" value="ECO:0007669"/>
    <property type="project" value="EnsemblFungi"/>
</dbReference>
<evidence type="ECO:0000256" key="2">
    <source>
        <dbReference type="ARBA" id="ARBA00012513"/>
    </source>
</evidence>
<evidence type="ECO:0000256" key="4">
    <source>
        <dbReference type="ARBA" id="ARBA00022553"/>
    </source>
</evidence>
<dbReference type="SUPFAM" id="SSF103243">
    <property type="entry name" value="KA1-like"/>
    <property type="match status" value="1"/>
</dbReference>
<dbReference type="GO" id="GO:0090606">
    <property type="term" value="P:single-species surface biofilm formation"/>
    <property type="evidence" value="ECO:0007669"/>
    <property type="project" value="EnsemblFungi"/>
</dbReference>
<keyword evidence="6 11" id="KW-0547">Nucleotide-binding</keyword>
<dbReference type="Gene3D" id="1.10.510.10">
    <property type="entry name" value="Transferase(Phosphotransferase) domain 1"/>
    <property type="match status" value="1"/>
</dbReference>
<dbReference type="GO" id="GO:0042802">
    <property type="term" value="F:identical protein binding"/>
    <property type="evidence" value="ECO:0007669"/>
    <property type="project" value="EnsemblFungi"/>
</dbReference>
<dbReference type="Pfam" id="PF00069">
    <property type="entry name" value="Pkinase"/>
    <property type="match status" value="1"/>
</dbReference>
<dbReference type="SUPFAM" id="SSF56112">
    <property type="entry name" value="Protein kinase-like (PK-like)"/>
    <property type="match status" value="1"/>
</dbReference>
<dbReference type="GO" id="GO:0004679">
    <property type="term" value="F:AMP-activated protein kinase activity"/>
    <property type="evidence" value="ECO:0007669"/>
    <property type="project" value="EnsemblFungi"/>
</dbReference>
<dbReference type="InterPro" id="IPR017441">
    <property type="entry name" value="Protein_kinase_ATP_BS"/>
</dbReference>
<dbReference type="EMBL" id="FQNF01000024">
    <property type="protein sequence ID" value="SGZ39492.1"/>
    <property type="molecule type" value="Genomic_DNA"/>
</dbReference>
<evidence type="ECO:0000256" key="12">
    <source>
        <dbReference type="SAM" id="MobiDB-lite"/>
    </source>
</evidence>
<dbReference type="GO" id="GO:1904262">
    <property type="term" value="P:negative regulation of TORC1 signaling"/>
    <property type="evidence" value="ECO:0007669"/>
    <property type="project" value="EnsemblFungi"/>
</dbReference>
<dbReference type="InterPro" id="IPR000719">
    <property type="entry name" value="Prot_kinase_dom"/>
</dbReference>
<proteinExistence type="inferred from homology"/>
<dbReference type="CDD" id="cd14079">
    <property type="entry name" value="STKc_AMPK_alpha"/>
    <property type="match status" value="1"/>
</dbReference>
<accession>A0A1L0B122</accession>
<keyword evidence="4" id="KW-0597">Phosphoprotein</keyword>
<dbReference type="GO" id="GO:0005085">
    <property type="term" value="F:guanyl-nucleotide exchange factor activity"/>
    <property type="evidence" value="ECO:0007669"/>
    <property type="project" value="EnsemblFungi"/>
</dbReference>
<dbReference type="GO" id="GO:0071940">
    <property type="term" value="P:fungal-type cell wall assembly"/>
    <property type="evidence" value="ECO:0007669"/>
    <property type="project" value="EnsemblFungi"/>
</dbReference>
<dbReference type="InterPro" id="IPR032270">
    <property type="entry name" value="AMPK_C"/>
</dbReference>
<dbReference type="GO" id="GO:0005524">
    <property type="term" value="F:ATP binding"/>
    <property type="evidence" value="ECO:0007669"/>
    <property type="project" value="UniProtKB-UniRule"/>
</dbReference>
<evidence type="ECO:0000256" key="10">
    <source>
        <dbReference type="ARBA" id="ARBA00048679"/>
    </source>
</evidence>
<dbReference type="GO" id="GO:0005641">
    <property type="term" value="C:nuclear envelope lumen"/>
    <property type="evidence" value="ECO:0007669"/>
    <property type="project" value="EnsemblFungi"/>
</dbReference>
<evidence type="ECO:0000256" key="8">
    <source>
        <dbReference type="ARBA" id="ARBA00022840"/>
    </source>
</evidence>
<comment type="similarity">
    <text evidence="1">Belongs to the protein kinase superfamily. CAMK Ser/Thr protein kinase family. SNF1 subfamily.</text>
</comment>
<dbReference type="InterPro" id="IPR028375">
    <property type="entry name" value="KA1/Ssp2_C"/>
</dbReference>
<dbReference type="Gene3D" id="3.30.310.80">
    <property type="entry name" value="Kinase associated domain 1, KA1"/>
    <property type="match status" value="1"/>
</dbReference>
<keyword evidence="7 14" id="KW-0418">Kinase</keyword>
<dbReference type="EC" id="2.7.11.1" evidence="2"/>
<organism evidence="14 15">
    <name type="scientific">Hanseniaspora guilliermondii</name>
    <dbReference type="NCBI Taxonomy" id="56406"/>
    <lineage>
        <taxon>Eukaryota</taxon>
        <taxon>Fungi</taxon>
        <taxon>Dikarya</taxon>
        <taxon>Ascomycota</taxon>
        <taxon>Saccharomycotina</taxon>
        <taxon>Saccharomycetes</taxon>
        <taxon>Saccharomycodales</taxon>
        <taxon>Saccharomycodaceae</taxon>
        <taxon>Hanseniaspora</taxon>
    </lineage>
</organism>
<dbReference type="GO" id="GO:2000217">
    <property type="term" value="P:regulation of invasive growth in response to glucose limitation"/>
    <property type="evidence" value="ECO:0007669"/>
    <property type="project" value="EnsemblFungi"/>
</dbReference>
<dbReference type="PROSITE" id="PS00108">
    <property type="entry name" value="PROTEIN_KINASE_ST"/>
    <property type="match status" value="1"/>
</dbReference>
<dbReference type="SMART" id="SM00220">
    <property type="entry name" value="S_TKc"/>
    <property type="match status" value="1"/>
</dbReference>
<evidence type="ECO:0000256" key="6">
    <source>
        <dbReference type="ARBA" id="ARBA00022741"/>
    </source>
</evidence>
<feature type="compositionally biased region" description="Polar residues" evidence="12">
    <location>
        <begin position="375"/>
        <end position="390"/>
    </location>
</feature>
<dbReference type="Proteomes" id="UP000183365">
    <property type="component" value="Unassembled WGS sequence"/>
</dbReference>
<dbReference type="GO" id="GO:0106310">
    <property type="term" value="F:protein serine kinase activity"/>
    <property type="evidence" value="ECO:0007669"/>
    <property type="project" value="RHEA"/>
</dbReference>
<keyword evidence="5" id="KW-0808">Transferase</keyword>
<dbReference type="GO" id="GO:0000132">
    <property type="term" value="P:establishment of mitotic spindle orientation"/>
    <property type="evidence" value="ECO:0007669"/>
    <property type="project" value="EnsemblFungi"/>
</dbReference>
<comment type="catalytic activity">
    <reaction evidence="9">
        <text>L-threonyl-[protein] + ATP = O-phospho-L-threonyl-[protein] + ADP + H(+)</text>
        <dbReference type="Rhea" id="RHEA:46608"/>
        <dbReference type="Rhea" id="RHEA-COMP:11060"/>
        <dbReference type="Rhea" id="RHEA-COMP:11605"/>
        <dbReference type="ChEBI" id="CHEBI:15378"/>
        <dbReference type="ChEBI" id="CHEBI:30013"/>
        <dbReference type="ChEBI" id="CHEBI:30616"/>
        <dbReference type="ChEBI" id="CHEBI:61977"/>
        <dbReference type="ChEBI" id="CHEBI:456216"/>
        <dbReference type="EC" id="2.7.11.1"/>
    </reaction>
</comment>
<dbReference type="OrthoDB" id="193931at2759"/>
<evidence type="ECO:0000256" key="9">
    <source>
        <dbReference type="ARBA" id="ARBA00047899"/>
    </source>
</evidence>
<evidence type="ECO:0000256" key="5">
    <source>
        <dbReference type="ARBA" id="ARBA00022679"/>
    </source>
</evidence>
<keyword evidence="8 11" id="KW-0067">ATP-binding</keyword>
<dbReference type="GO" id="GO:1900436">
    <property type="term" value="P:positive regulation of filamentous growth of a population of unicellular organisms in response to starvation"/>
    <property type="evidence" value="ECO:0007669"/>
    <property type="project" value="EnsemblFungi"/>
</dbReference>
<dbReference type="GO" id="GO:0017148">
    <property type="term" value="P:negative regulation of translation"/>
    <property type="evidence" value="ECO:0007669"/>
    <property type="project" value="EnsemblFungi"/>
</dbReference>
<dbReference type="AlphaFoldDB" id="A0A1L0B122"/>
<dbReference type="GO" id="GO:0005774">
    <property type="term" value="C:vacuolar membrane"/>
    <property type="evidence" value="ECO:0007669"/>
    <property type="project" value="EnsemblFungi"/>
</dbReference>
<dbReference type="PROSITE" id="PS00107">
    <property type="entry name" value="PROTEIN_KINASE_ATP"/>
    <property type="match status" value="1"/>
</dbReference>
<evidence type="ECO:0000256" key="11">
    <source>
        <dbReference type="PROSITE-ProRule" id="PRU10141"/>
    </source>
</evidence>
<dbReference type="FunFam" id="3.30.200.20:FF:000236">
    <property type="entry name" value="Non-specific serine/threonine protein kinase"/>
    <property type="match status" value="1"/>
</dbReference>
<dbReference type="CDD" id="cd12122">
    <property type="entry name" value="AMPKA_C"/>
    <property type="match status" value="1"/>
</dbReference>
<comment type="catalytic activity">
    <reaction evidence="10">
        <text>L-seryl-[protein] + ATP = O-phospho-L-seryl-[protein] + ADP + H(+)</text>
        <dbReference type="Rhea" id="RHEA:17989"/>
        <dbReference type="Rhea" id="RHEA-COMP:9863"/>
        <dbReference type="Rhea" id="RHEA-COMP:11604"/>
        <dbReference type="ChEBI" id="CHEBI:15378"/>
        <dbReference type="ChEBI" id="CHEBI:29999"/>
        <dbReference type="ChEBI" id="CHEBI:30616"/>
        <dbReference type="ChEBI" id="CHEBI:83421"/>
        <dbReference type="ChEBI" id="CHEBI:456216"/>
        <dbReference type="EC" id="2.7.11.1"/>
    </reaction>
</comment>
<dbReference type="PANTHER" id="PTHR24346:SF110">
    <property type="entry name" value="NON-SPECIFIC SERINE_THREONINE PROTEIN KINASE"/>
    <property type="match status" value="1"/>
</dbReference>
<evidence type="ECO:0000256" key="3">
    <source>
        <dbReference type="ARBA" id="ARBA00022527"/>
    </source>
</evidence>
<dbReference type="PANTHER" id="PTHR24346">
    <property type="entry name" value="MAP/MICROTUBULE AFFINITY-REGULATING KINASE"/>
    <property type="match status" value="1"/>
</dbReference>
<evidence type="ECO:0000256" key="7">
    <source>
        <dbReference type="ARBA" id="ARBA00022777"/>
    </source>
</evidence>
<dbReference type="GO" id="GO:0042149">
    <property type="term" value="P:cellular response to glucose starvation"/>
    <property type="evidence" value="ECO:0007669"/>
    <property type="project" value="EnsemblFungi"/>
</dbReference>
<dbReference type="GO" id="GO:0000144">
    <property type="term" value="C:cellular bud neck septin ring"/>
    <property type="evidence" value="ECO:0007669"/>
    <property type="project" value="EnsemblFungi"/>
</dbReference>
<sequence length="602" mass="69386">MSNQQANNNGNTLIGKYQIIKTLGEGSFGKVKLAYFKQNKVALKIIATNKLKQDDMRGRIDREIQFLRLLRHPHIIKLYDVIKSNEEIIMVMEYASNELFDYIIQREKLPENEARRFFQQIISAIEYCHRLKIVHRDLKPENLLLDEKLNVKIADFGLSNIMQDGNFLKTSCGSPNYASPEVISGKLYAGPEVDVWSCGVILYVMLCRRLPFDDESIPVLFKNISNGVYTLPNFLSASAVDLIKKMLIVNPLNRITVDEIFQHEWFKTDLPDYLVPERLRAKVYPDLKDIHKTNESSIKNGEELNQNIVELLTTKLGYDPIEIQQAFLDNSFTNPRYVEIRDAYNLICKNTDLIFDLQNSSNANANQQVDNAQSPTDSQGSNNGPSSFNNDLEKDTSSTISILPSSMPSIHRAQMLQIYQQQIEMHYNNIIKKNNITSDMDLHQLNLEKMREIETIQQKINNLPLKKSAKSIKWHFGIRSRSYPLDVMGEIYCALKALNCEWAKPSEEDLWTVRVRWESNVNNGYKYVGDKMKMVIQLFQIESNNYLVDFKFDGVDVTSDDDTIIKNHDALSDEELYTLSAYPFLNMTVCLIKELAINSQRK</sequence>
<dbReference type="GO" id="GO:0061762">
    <property type="term" value="P:CAMKK-AMPK signaling cascade"/>
    <property type="evidence" value="ECO:0007669"/>
    <property type="project" value="EnsemblFungi"/>
</dbReference>
<dbReference type="GO" id="GO:0045944">
    <property type="term" value="P:positive regulation of transcription by RNA polymerase II"/>
    <property type="evidence" value="ECO:0007669"/>
    <property type="project" value="EnsemblFungi"/>
</dbReference>
<feature type="binding site" evidence="11">
    <location>
        <position position="44"/>
    </location>
    <ligand>
        <name>ATP</name>
        <dbReference type="ChEBI" id="CHEBI:30616"/>
    </ligand>
</feature>
<protein>
    <recommendedName>
        <fullName evidence="2">non-specific serine/threonine protein kinase</fullName>
        <ecNumber evidence="2">2.7.11.1</ecNumber>
    </recommendedName>
</protein>
<dbReference type="GO" id="GO:0001403">
    <property type="term" value="P:invasive growth in response to glucose limitation"/>
    <property type="evidence" value="ECO:0007669"/>
    <property type="project" value="EnsemblFungi"/>
</dbReference>
<dbReference type="InterPro" id="IPR011009">
    <property type="entry name" value="Kinase-like_dom_sf"/>
</dbReference>
<keyword evidence="3" id="KW-0723">Serine/threonine-protein kinase</keyword>
<dbReference type="Pfam" id="PF16579">
    <property type="entry name" value="AdenylateSensor"/>
    <property type="match status" value="1"/>
</dbReference>
<dbReference type="GO" id="GO:0034976">
    <property type="term" value="P:response to endoplasmic reticulum stress"/>
    <property type="evidence" value="ECO:0007669"/>
    <property type="project" value="EnsemblFungi"/>
</dbReference>
<dbReference type="FunFam" id="1.10.510.10:FF:000079">
    <property type="entry name" value="Non-specific serine/threonine protein kinase"/>
    <property type="match status" value="1"/>
</dbReference>
<dbReference type="GO" id="GO:0016239">
    <property type="term" value="P:positive regulation of macroautophagy"/>
    <property type="evidence" value="ECO:0007669"/>
    <property type="project" value="EnsemblFungi"/>
</dbReference>
<dbReference type="PROSITE" id="PS50011">
    <property type="entry name" value="PROTEIN_KINASE_DOM"/>
    <property type="match status" value="1"/>
</dbReference>
<feature type="domain" description="Protein kinase" evidence="13">
    <location>
        <begin position="17"/>
        <end position="266"/>
    </location>
</feature>
<dbReference type="GO" id="GO:0031588">
    <property type="term" value="C:nucleotide-activated protein kinase complex"/>
    <property type="evidence" value="ECO:0007669"/>
    <property type="project" value="EnsemblFungi"/>
</dbReference>
<evidence type="ECO:0000313" key="15">
    <source>
        <dbReference type="Proteomes" id="UP000183365"/>
    </source>
</evidence>
<evidence type="ECO:0000256" key="1">
    <source>
        <dbReference type="ARBA" id="ARBA00006234"/>
    </source>
</evidence>
<gene>
    <name evidence="14" type="ORF">HGUI_01692</name>
</gene>
<dbReference type="GO" id="GO:0045722">
    <property type="term" value="P:positive regulation of gluconeogenesis"/>
    <property type="evidence" value="ECO:0007669"/>
    <property type="project" value="EnsemblFungi"/>
</dbReference>
<dbReference type="VEuPathDB" id="FungiDB:HGUI_01692"/>
<dbReference type="GO" id="GO:0010920">
    <property type="term" value="P:negative regulation of inositol phosphate biosynthetic process"/>
    <property type="evidence" value="ECO:0007669"/>
    <property type="project" value="EnsemblFungi"/>
</dbReference>
<reference evidence="15" key="1">
    <citation type="submission" date="2016-11" db="EMBL/GenBank/DDBJ databases">
        <authorList>
            <person name="Guldener U."/>
        </authorList>
    </citation>
    <scope>NUCLEOTIDE SEQUENCE [LARGE SCALE GENOMIC DNA]</scope>
</reference>
<dbReference type="GO" id="GO:0006986">
    <property type="term" value="P:response to unfolded protein"/>
    <property type="evidence" value="ECO:0007669"/>
    <property type="project" value="EnsemblFungi"/>
</dbReference>
<keyword evidence="15" id="KW-1185">Reference proteome</keyword>